<dbReference type="OrthoDB" id="7678938at2"/>
<name>A0A0W0Z4M4_LEGSP</name>
<dbReference type="PATRIC" id="fig|452.5.peg.1771"/>
<comment type="caution">
    <text evidence="2">The sequence shown here is derived from an EMBL/GenBank/DDBJ whole genome shotgun (WGS) entry which is preliminary data.</text>
</comment>
<organism evidence="2 3">
    <name type="scientific">Legionella spiritensis</name>
    <dbReference type="NCBI Taxonomy" id="452"/>
    <lineage>
        <taxon>Bacteria</taxon>
        <taxon>Pseudomonadati</taxon>
        <taxon>Pseudomonadota</taxon>
        <taxon>Gammaproteobacteria</taxon>
        <taxon>Legionellales</taxon>
        <taxon>Legionellaceae</taxon>
        <taxon>Legionella</taxon>
    </lineage>
</organism>
<protein>
    <submittedName>
        <fullName evidence="2">Putative Acetyltransferase, GNAT family</fullName>
    </submittedName>
</protein>
<proteinExistence type="predicted"/>
<keyword evidence="2" id="KW-0808">Transferase</keyword>
<sequence>MLVNFNDICFNNLKSYWIALASIDESAVIETSDSVRICTGMNNPLFNPIFLTKDAHKLPSVYSHSSYSFWYDSKRNKNIPLQDLQELEPIMQHVPMMSIQLNKEFKQDSVPDIKISVVDNGNDLSHWIAPVKVAFEMDDRMALRYQRCLEQAHRQFTHFTAKKNGLVVAAASLFLHDEIAGLYNLAVLPEFRRQGIATALHYARLNEAKSRGYKHATLQATPMASALDNALGFETHSELSIYKF</sequence>
<gene>
    <name evidence="2" type="ORF">Lspi_1611</name>
</gene>
<dbReference type="AlphaFoldDB" id="A0A0W0Z4M4"/>
<dbReference type="EMBL" id="LNYX01000014">
    <property type="protein sequence ID" value="KTD64092.1"/>
    <property type="molecule type" value="Genomic_DNA"/>
</dbReference>
<dbReference type="SUPFAM" id="SSF55729">
    <property type="entry name" value="Acyl-CoA N-acyltransferases (Nat)"/>
    <property type="match status" value="1"/>
</dbReference>
<dbReference type="Proteomes" id="UP000054877">
    <property type="component" value="Unassembled WGS sequence"/>
</dbReference>
<dbReference type="RefSeq" id="WP_058483521.1">
    <property type="nucleotide sequence ID" value="NZ_CAAAII010000001.1"/>
</dbReference>
<reference evidence="2 3" key="1">
    <citation type="submission" date="2015-11" db="EMBL/GenBank/DDBJ databases">
        <title>Genomic analysis of 38 Legionella species identifies large and diverse effector repertoires.</title>
        <authorList>
            <person name="Burstein D."/>
            <person name="Amaro F."/>
            <person name="Zusman T."/>
            <person name="Lifshitz Z."/>
            <person name="Cohen O."/>
            <person name="Gilbert J.A."/>
            <person name="Pupko T."/>
            <person name="Shuman H.A."/>
            <person name="Segal G."/>
        </authorList>
    </citation>
    <scope>NUCLEOTIDE SEQUENCE [LARGE SCALE GENOMIC DNA]</scope>
    <source>
        <strain evidence="2 3">Mt.St.Helens-9</strain>
    </source>
</reference>
<accession>A0A0W0Z4M4</accession>
<dbReference type="PROSITE" id="PS51186">
    <property type="entry name" value="GNAT"/>
    <property type="match status" value="1"/>
</dbReference>
<dbReference type="GO" id="GO:0016747">
    <property type="term" value="F:acyltransferase activity, transferring groups other than amino-acyl groups"/>
    <property type="evidence" value="ECO:0007669"/>
    <property type="project" value="InterPro"/>
</dbReference>
<dbReference type="InterPro" id="IPR000182">
    <property type="entry name" value="GNAT_dom"/>
</dbReference>
<evidence type="ECO:0000313" key="3">
    <source>
        <dbReference type="Proteomes" id="UP000054877"/>
    </source>
</evidence>
<dbReference type="Pfam" id="PF00583">
    <property type="entry name" value="Acetyltransf_1"/>
    <property type="match status" value="1"/>
</dbReference>
<dbReference type="CDD" id="cd04301">
    <property type="entry name" value="NAT_SF"/>
    <property type="match status" value="1"/>
</dbReference>
<dbReference type="InterPro" id="IPR016181">
    <property type="entry name" value="Acyl_CoA_acyltransferase"/>
</dbReference>
<evidence type="ECO:0000313" key="2">
    <source>
        <dbReference type="EMBL" id="KTD64092.1"/>
    </source>
</evidence>
<dbReference type="Gene3D" id="3.40.630.30">
    <property type="match status" value="1"/>
</dbReference>
<evidence type="ECO:0000259" key="1">
    <source>
        <dbReference type="PROSITE" id="PS51186"/>
    </source>
</evidence>
<keyword evidence="3" id="KW-1185">Reference proteome</keyword>
<feature type="domain" description="N-acetyltransferase" evidence="1">
    <location>
        <begin position="113"/>
        <end position="244"/>
    </location>
</feature>
<dbReference type="STRING" id="452.Lspi_1611"/>